<dbReference type="PANTHER" id="PTHR18964:SF149">
    <property type="entry name" value="BIFUNCTIONAL UDP-N-ACETYLGLUCOSAMINE 2-EPIMERASE_N-ACETYLMANNOSAMINE KINASE"/>
    <property type="match status" value="1"/>
</dbReference>
<keyword evidence="2" id="KW-1185">Reference proteome</keyword>
<comment type="caution">
    <text evidence="1">The sequence shown here is derived from an EMBL/GenBank/DDBJ whole genome shotgun (WGS) entry which is preliminary data.</text>
</comment>
<dbReference type="PANTHER" id="PTHR18964">
    <property type="entry name" value="ROK (REPRESSOR, ORF, KINASE) FAMILY"/>
    <property type="match status" value="1"/>
</dbReference>
<dbReference type="EMBL" id="JAFCMP010000334">
    <property type="protein sequence ID" value="KAG5181357.1"/>
    <property type="molecule type" value="Genomic_DNA"/>
</dbReference>
<evidence type="ECO:0000313" key="2">
    <source>
        <dbReference type="Proteomes" id="UP000664859"/>
    </source>
</evidence>
<dbReference type="Gene3D" id="3.30.420.40">
    <property type="match status" value="2"/>
</dbReference>
<sequence length="292" mass="30695">MALYTLGIDVGVVAATAFPAWRDVPLGELVATRLSRDATAVLINDADACGLAEAAHGGLIEAGHMIVEHAGDSAPCCACGQRGCLEAYASGTAVARRARELVAASNRSEARELVAASGLSESVTVVGCVTVVECVTIVECVMAFARRAWALVAACVGALDARWLRGQEHETAEHVFPWAPSTRIGYLVESTRPQSMFSRLQRQETVWLRLSSMRQAADRLGVACLNMSRMLDPEAILFTGGMAAAPGLLDKVKTAYLARSWTALPSDMHIGPSLIAHGHAGVTGAAVAAQTL</sequence>
<dbReference type="AlphaFoldDB" id="A0A835YWH4"/>
<dbReference type="Pfam" id="PF00480">
    <property type="entry name" value="ROK"/>
    <property type="match status" value="1"/>
</dbReference>
<reference evidence="1" key="1">
    <citation type="submission" date="2021-02" db="EMBL/GenBank/DDBJ databases">
        <title>First Annotated Genome of the Yellow-green Alga Tribonema minus.</title>
        <authorList>
            <person name="Mahan K.M."/>
        </authorList>
    </citation>
    <scope>NUCLEOTIDE SEQUENCE</scope>
    <source>
        <strain evidence="1">UTEX B ZZ1240</strain>
    </source>
</reference>
<dbReference type="GO" id="GO:0009384">
    <property type="term" value="F:N-acylmannosamine kinase activity"/>
    <property type="evidence" value="ECO:0007669"/>
    <property type="project" value="TreeGrafter"/>
</dbReference>
<dbReference type="Proteomes" id="UP000664859">
    <property type="component" value="Unassembled WGS sequence"/>
</dbReference>
<name>A0A835YWH4_9STRA</name>
<protein>
    <recommendedName>
        <fullName evidence="3">ROK family protein</fullName>
    </recommendedName>
</protein>
<proteinExistence type="predicted"/>
<dbReference type="InterPro" id="IPR043129">
    <property type="entry name" value="ATPase_NBD"/>
</dbReference>
<dbReference type="OrthoDB" id="61890at2759"/>
<dbReference type="GO" id="GO:0008761">
    <property type="term" value="F:UDP-N-acetylglucosamine 2-epimerase activity"/>
    <property type="evidence" value="ECO:0007669"/>
    <property type="project" value="TreeGrafter"/>
</dbReference>
<accession>A0A835YWH4</accession>
<evidence type="ECO:0000313" key="1">
    <source>
        <dbReference type="EMBL" id="KAG5181357.1"/>
    </source>
</evidence>
<gene>
    <name evidence="1" type="ORF">JKP88DRAFT_273443</name>
</gene>
<dbReference type="SUPFAM" id="SSF53067">
    <property type="entry name" value="Actin-like ATPase domain"/>
    <property type="match status" value="1"/>
</dbReference>
<dbReference type="InterPro" id="IPR000600">
    <property type="entry name" value="ROK"/>
</dbReference>
<evidence type="ECO:0008006" key="3">
    <source>
        <dbReference type="Google" id="ProtNLM"/>
    </source>
</evidence>
<organism evidence="1 2">
    <name type="scientific">Tribonema minus</name>
    <dbReference type="NCBI Taxonomy" id="303371"/>
    <lineage>
        <taxon>Eukaryota</taxon>
        <taxon>Sar</taxon>
        <taxon>Stramenopiles</taxon>
        <taxon>Ochrophyta</taxon>
        <taxon>PX clade</taxon>
        <taxon>Xanthophyceae</taxon>
        <taxon>Tribonematales</taxon>
        <taxon>Tribonemataceae</taxon>
        <taxon>Tribonema</taxon>
    </lineage>
</organism>